<evidence type="ECO:0000313" key="3">
    <source>
        <dbReference type="Proteomes" id="UP000485880"/>
    </source>
</evidence>
<feature type="domain" description="DUF302" evidence="1">
    <location>
        <begin position="37"/>
        <end position="99"/>
    </location>
</feature>
<evidence type="ECO:0000259" key="1">
    <source>
        <dbReference type="Pfam" id="PF03625"/>
    </source>
</evidence>
<dbReference type="InterPro" id="IPR005180">
    <property type="entry name" value="DUF302"/>
</dbReference>
<reference evidence="2 3" key="1">
    <citation type="submission" date="2019-05" db="EMBL/GenBank/DDBJ databases">
        <authorList>
            <person name="Farhan Ul Haque M."/>
        </authorList>
    </citation>
    <scope>NUCLEOTIDE SEQUENCE [LARGE SCALE GENOMIC DNA]</scope>
    <source>
        <strain evidence="2">2</strain>
    </source>
</reference>
<evidence type="ECO:0000313" key="2">
    <source>
        <dbReference type="EMBL" id="VTZ49940.1"/>
    </source>
</evidence>
<dbReference type="Gene3D" id="3.30.310.70">
    <property type="entry name" value="TT1751-like domain"/>
    <property type="match status" value="1"/>
</dbReference>
<dbReference type="PANTHER" id="PTHR38342:SF2">
    <property type="entry name" value="INNER MEMBRANE OR EXPORTED"/>
    <property type="match status" value="1"/>
</dbReference>
<dbReference type="CDD" id="cd14797">
    <property type="entry name" value="DUF302"/>
    <property type="match status" value="1"/>
</dbReference>
<comment type="caution">
    <text evidence="2">The sequence shown here is derived from an EMBL/GenBank/DDBJ whole genome shotgun (WGS) entry which is preliminary data.</text>
</comment>
<proteinExistence type="predicted"/>
<dbReference type="RefSeq" id="WP_174512138.1">
    <property type="nucleotide sequence ID" value="NZ_CABFMQ020000076.1"/>
</dbReference>
<organism evidence="2 3">
    <name type="scientific">Methylocella tundrae</name>
    <dbReference type="NCBI Taxonomy" id="227605"/>
    <lineage>
        <taxon>Bacteria</taxon>
        <taxon>Pseudomonadati</taxon>
        <taxon>Pseudomonadota</taxon>
        <taxon>Alphaproteobacteria</taxon>
        <taxon>Hyphomicrobiales</taxon>
        <taxon>Beijerinckiaceae</taxon>
        <taxon>Methylocella</taxon>
    </lineage>
</organism>
<dbReference type="Pfam" id="PF03625">
    <property type="entry name" value="DUF302"/>
    <property type="match status" value="1"/>
</dbReference>
<accession>A0A8B6M6J5</accession>
<dbReference type="AlphaFoldDB" id="A0A8B6M6J5"/>
<dbReference type="PANTHER" id="PTHR38342">
    <property type="entry name" value="SLR5037 PROTEIN"/>
    <property type="match status" value="1"/>
</dbReference>
<dbReference type="EMBL" id="CABFMQ020000076">
    <property type="protein sequence ID" value="VTZ49940.1"/>
    <property type="molecule type" value="Genomic_DNA"/>
</dbReference>
<dbReference type="InterPro" id="IPR035923">
    <property type="entry name" value="TT1751-like_sf"/>
</dbReference>
<protein>
    <recommendedName>
        <fullName evidence="1">DUF302 domain-containing protein</fullName>
    </recommendedName>
</protein>
<gene>
    <name evidence="2" type="ORF">MPC4_20150</name>
</gene>
<sequence>MLDNGVVTVSSPHTVEETVSRFEAALKAHNVTLFAKIDHAAGAGEAGMPLRPTLLLIFGSPRTGTPLMQHNQEIGLDLPMKALVWQDADGKVWLSSNDPAWLARRHRLGDAVEETVAALENGLAMLTQEASAG</sequence>
<dbReference type="SUPFAM" id="SSF103247">
    <property type="entry name" value="TT1751-like"/>
    <property type="match status" value="1"/>
</dbReference>
<dbReference type="Proteomes" id="UP000485880">
    <property type="component" value="Unassembled WGS sequence"/>
</dbReference>
<name>A0A8B6M6J5_METTU</name>
<keyword evidence="3" id="KW-1185">Reference proteome</keyword>